<proteinExistence type="predicted"/>
<evidence type="ECO:0000313" key="1">
    <source>
        <dbReference type="EMBL" id="CAB4163051.1"/>
    </source>
</evidence>
<name>A0A6J5P125_9CAUD</name>
<gene>
    <name evidence="1" type="ORF">UFOVP797_7</name>
</gene>
<reference evidence="1" key="1">
    <citation type="submission" date="2020-04" db="EMBL/GenBank/DDBJ databases">
        <authorList>
            <person name="Chiriac C."/>
            <person name="Salcher M."/>
            <person name="Ghai R."/>
            <person name="Kavagutti S V."/>
        </authorList>
    </citation>
    <scope>NUCLEOTIDE SEQUENCE</scope>
</reference>
<dbReference type="EMBL" id="LR796740">
    <property type="protein sequence ID" value="CAB4163051.1"/>
    <property type="molecule type" value="Genomic_DNA"/>
</dbReference>
<organism evidence="1">
    <name type="scientific">uncultured Caudovirales phage</name>
    <dbReference type="NCBI Taxonomy" id="2100421"/>
    <lineage>
        <taxon>Viruses</taxon>
        <taxon>Duplodnaviria</taxon>
        <taxon>Heunggongvirae</taxon>
        <taxon>Uroviricota</taxon>
        <taxon>Caudoviricetes</taxon>
        <taxon>Peduoviridae</taxon>
        <taxon>Maltschvirus</taxon>
        <taxon>Maltschvirus maltsch</taxon>
    </lineage>
</organism>
<accession>A0A6J5P125</accession>
<protein>
    <submittedName>
        <fullName evidence="1">Uncharacterized protein</fullName>
    </submittedName>
</protein>
<sequence length="415" mass="44721">MTQWAPVWRVKINGTDVTGSVIANLAITSGRTNIYTQAQAGYCSITLIIFGQASLPYEINDTFSIEVQDTSAVYVPIFGGSVVDISVSVSQVGSSAYTQEVTITALGALARLQKALTDGVLTQDFDGNQIETILREVLFAQWQQVPAALQWNTYDPTTTWANAGNTGLGEIDTPGNYELAQRASDRAVVYDLVAALATSGAGYLYESASGLISYGDSTHRTTYLATYGYTDLTANQALGQGITIKTRAGDVRNDLTIKYGTASANEVSDTDEASIGLYGNLAQIITTTIKHAADATDQAAFYLALRANPQPIFDSITYALTNPELDNADRDALINIFMGQPIALNDLPSNMSAGVFQGFVEGWTFRASYNELAITLLMSPLAYSLQAMRWNDVPIVEQWNTVSPILDWANATIVS</sequence>